<evidence type="ECO:0000313" key="2">
    <source>
        <dbReference type="Proteomes" id="UP001157947"/>
    </source>
</evidence>
<sequence>MNEFSFEEISKIFQEFFRIDTISHCDILKLDGNNILLIEETVYINKNLLDNNIYNNEVVEIVKKMWGTHSILVWYLEPDTFRKKKIFILKAKVDPRFSKILGKLNREIRRFKNGAYSDIKFII</sequence>
<reference evidence="1" key="1">
    <citation type="submission" date="2017-05" db="EMBL/GenBank/DDBJ databases">
        <authorList>
            <person name="Varghese N."/>
            <person name="Submissions S."/>
        </authorList>
    </citation>
    <scope>NUCLEOTIDE SEQUENCE</scope>
    <source>
        <strain evidence="1">DSM 18763</strain>
    </source>
</reference>
<evidence type="ECO:0000313" key="1">
    <source>
        <dbReference type="EMBL" id="SMP06598.1"/>
    </source>
</evidence>
<accession>A0AA45WKE2</accession>
<proteinExistence type="predicted"/>
<dbReference type="EMBL" id="FXTX01000004">
    <property type="protein sequence ID" value="SMP06598.1"/>
    <property type="molecule type" value="Genomic_DNA"/>
</dbReference>
<gene>
    <name evidence="1" type="ORF">SAMN06264868_10458</name>
</gene>
<comment type="caution">
    <text evidence="1">The sequence shown here is derived from an EMBL/GenBank/DDBJ whole genome shotgun (WGS) entry which is preliminary data.</text>
</comment>
<organism evidence="1 2">
    <name type="scientific">Venenivibrio stagnispumantis</name>
    <dbReference type="NCBI Taxonomy" id="407998"/>
    <lineage>
        <taxon>Bacteria</taxon>
        <taxon>Pseudomonadati</taxon>
        <taxon>Aquificota</taxon>
        <taxon>Aquificia</taxon>
        <taxon>Aquificales</taxon>
        <taxon>Hydrogenothermaceae</taxon>
        <taxon>Venenivibrio</taxon>
    </lineage>
</organism>
<dbReference type="Proteomes" id="UP001157947">
    <property type="component" value="Unassembled WGS sequence"/>
</dbReference>
<protein>
    <submittedName>
        <fullName evidence="1">Uncharacterized protein</fullName>
    </submittedName>
</protein>
<dbReference type="AlphaFoldDB" id="A0AA45WKE2"/>
<keyword evidence="2" id="KW-1185">Reference proteome</keyword>
<dbReference type="RefSeq" id="WP_265134489.1">
    <property type="nucleotide sequence ID" value="NZ_FXTX01000004.1"/>
</dbReference>
<name>A0AA45WKE2_9AQUI</name>